<reference evidence="4" key="1">
    <citation type="submission" date="2020-11" db="EMBL/GenBank/DDBJ databases">
        <authorList>
            <consortium name="DOE Joint Genome Institute"/>
            <person name="Ahrendt S."/>
            <person name="Riley R."/>
            <person name="Andreopoulos W."/>
            <person name="Labutti K."/>
            <person name="Pangilinan J."/>
            <person name="Ruiz-Duenas F.J."/>
            <person name="Barrasa J.M."/>
            <person name="Sanchez-Garcia M."/>
            <person name="Camarero S."/>
            <person name="Miyauchi S."/>
            <person name="Serrano A."/>
            <person name="Linde D."/>
            <person name="Babiker R."/>
            <person name="Drula E."/>
            <person name="Ayuso-Fernandez I."/>
            <person name="Pacheco R."/>
            <person name="Padilla G."/>
            <person name="Ferreira P."/>
            <person name="Barriuso J."/>
            <person name="Kellner H."/>
            <person name="Castanera R."/>
            <person name="Alfaro M."/>
            <person name="Ramirez L."/>
            <person name="Pisabarro A.G."/>
            <person name="Kuo A."/>
            <person name="Tritt A."/>
            <person name="Lipzen A."/>
            <person name="He G."/>
            <person name="Yan M."/>
            <person name="Ng V."/>
            <person name="Cullen D."/>
            <person name="Martin F."/>
            <person name="Rosso M.-N."/>
            <person name="Henrissat B."/>
            <person name="Hibbett D."/>
            <person name="Martinez A.T."/>
            <person name="Grigoriev I.V."/>
        </authorList>
    </citation>
    <scope>NUCLEOTIDE SEQUENCE</scope>
    <source>
        <strain evidence="4">MF-IS2</strain>
    </source>
</reference>
<organism evidence="4 5">
    <name type="scientific">Macrolepiota fuliginosa MF-IS2</name>
    <dbReference type="NCBI Taxonomy" id="1400762"/>
    <lineage>
        <taxon>Eukaryota</taxon>
        <taxon>Fungi</taxon>
        <taxon>Dikarya</taxon>
        <taxon>Basidiomycota</taxon>
        <taxon>Agaricomycotina</taxon>
        <taxon>Agaricomycetes</taxon>
        <taxon>Agaricomycetidae</taxon>
        <taxon>Agaricales</taxon>
        <taxon>Agaricineae</taxon>
        <taxon>Agaricaceae</taxon>
        <taxon>Macrolepiota</taxon>
    </lineage>
</organism>
<gene>
    <name evidence="4" type="ORF">P691DRAFT_781932</name>
</gene>
<dbReference type="Pfam" id="PF10342">
    <property type="entry name" value="Kre9_KNH"/>
    <property type="match status" value="1"/>
</dbReference>
<proteinExistence type="predicted"/>
<name>A0A9P5XCX0_9AGAR</name>
<dbReference type="InterPro" id="IPR018466">
    <property type="entry name" value="Kre9/Knh1-like_N"/>
</dbReference>
<accession>A0A9P5XCX0</accession>
<feature type="signal peptide" evidence="2">
    <location>
        <begin position="1"/>
        <end position="18"/>
    </location>
</feature>
<keyword evidence="5" id="KW-1185">Reference proteome</keyword>
<evidence type="ECO:0000313" key="4">
    <source>
        <dbReference type="EMBL" id="KAF9447777.1"/>
    </source>
</evidence>
<dbReference type="Proteomes" id="UP000807342">
    <property type="component" value="Unassembled WGS sequence"/>
</dbReference>
<dbReference type="AlphaFoldDB" id="A0A9P5XCX0"/>
<comment type="caution">
    <text evidence="4">The sequence shown here is derived from an EMBL/GenBank/DDBJ whole genome shotgun (WGS) entry which is preliminary data.</text>
</comment>
<evidence type="ECO:0000256" key="2">
    <source>
        <dbReference type="SAM" id="SignalP"/>
    </source>
</evidence>
<evidence type="ECO:0000313" key="5">
    <source>
        <dbReference type="Proteomes" id="UP000807342"/>
    </source>
</evidence>
<sequence>MKLSVLIAPFLAAAATTALKLDVPSNLIIGQETDITWENGVNNAKPWILFLMNASYIWGLYSIIQPIPYPDQRLTWTIPSDLSPSNDYILKAVNESNVDMVWAASDIFTLSAPVST</sequence>
<dbReference type="OrthoDB" id="5420143at2759"/>
<keyword evidence="1 2" id="KW-0732">Signal</keyword>
<evidence type="ECO:0000256" key="1">
    <source>
        <dbReference type="ARBA" id="ARBA00022729"/>
    </source>
</evidence>
<evidence type="ECO:0000259" key="3">
    <source>
        <dbReference type="Pfam" id="PF10342"/>
    </source>
</evidence>
<dbReference type="EMBL" id="MU151186">
    <property type="protein sequence ID" value="KAF9447777.1"/>
    <property type="molecule type" value="Genomic_DNA"/>
</dbReference>
<feature type="chain" id="PRO_5040374086" description="Yeast cell wall synthesis Kre9/Knh1-like N-terminal domain-containing protein" evidence="2">
    <location>
        <begin position="19"/>
        <end position="116"/>
    </location>
</feature>
<feature type="domain" description="Yeast cell wall synthesis Kre9/Knh1-like N-terminal" evidence="3">
    <location>
        <begin position="30"/>
        <end position="109"/>
    </location>
</feature>
<protein>
    <recommendedName>
        <fullName evidence="3">Yeast cell wall synthesis Kre9/Knh1-like N-terminal domain-containing protein</fullName>
    </recommendedName>
</protein>